<keyword evidence="8" id="KW-1185">Reference proteome</keyword>
<reference evidence="8" key="1">
    <citation type="journal article" date="2019" name="Int. J. Syst. Evol. Microbiol.">
        <title>The Global Catalogue of Microorganisms (GCM) 10K type strain sequencing project: providing services to taxonomists for standard genome sequencing and annotation.</title>
        <authorList>
            <consortium name="The Broad Institute Genomics Platform"/>
            <consortium name="The Broad Institute Genome Sequencing Center for Infectious Disease"/>
            <person name="Wu L."/>
            <person name="Ma J."/>
        </authorList>
    </citation>
    <scope>NUCLEOTIDE SEQUENCE [LARGE SCALE GENOMIC DNA]</scope>
    <source>
        <strain evidence="8">CCUG 50213</strain>
    </source>
</reference>
<dbReference type="SUPFAM" id="SSF141072">
    <property type="entry name" value="CalX-like"/>
    <property type="match status" value="1"/>
</dbReference>
<evidence type="ECO:0000256" key="4">
    <source>
        <dbReference type="SAM" id="MobiDB-lite"/>
    </source>
</evidence>
<evidence type="ECO:0000313" key="8">
    <source>
        <dbReference type="Proteomes" id="UP001597181"/>
    </source>
</evidence>
<dbReference type="InterPro" id="IPR012334">
    <property type="entry name" value="Pectin_lyas_fold"/>
</dbReference>
<feature type="region of interest" description="Disordered" evidence="4">
    <location>
        <begin position="759"/>
        <end position="783"/>
    </location>
</feature>
<proteinExistence type="predicted"/>
<evidence type="ECO:0000256" key="2">
    <source>
        <dbReference type="ARBA" id="ARBA00022737"/>
    </source>
</evidence>
<dbReference type="Proteomes" id="UP001597181">
    <property type="component" value="Unassembled WGS sequence"/>
</dbReference>
<dbReference type="RefSeq" id="WP_343962661.1">
    <property type="nucleotide sequence ID" value="NZ_BAAAKZ010000017.1"/>
</dbReference>
<dbReference type="Pfam" id="PF03160">
    <property type="entry name" value="Calx-beta"/>
    <property type="match status" value="1"/>
</dbReference>
<evidence type="ECO:0000256" key="5">
    <source>
        <dbReference type="SAM" id="Phobius"/>
    </source>
</evidence>
<dbReference type="InterPro" id="IPR003644">
    <property type="entry name" value="Calx_beta"/>
</dbReference>
<evidence type="ECO:0000259" key="6">
    <source>
        <dbReference type="Pfam" id="PF03160"/>
    </source>
</evidence>
<keyword evidence="3" id="KW-0106">Calcium</keyword>
<dbReference type="EMBL" id="JBHTLY010000006">
    <property type="protein sequence ID" value="MFD1202772.1"/>
    <property type="molecule type" value="Genomic_DNA"/>
</dbReference>
<dbReference type="InterPro" id="IPR059226">
    <property type="entry name" value="Choice_anch_Q_dom"/>
</dbReference>
<keyword evidence="5" id="KW-0812">Transmembrane</keyword>
<accession>A0ABW3TR25</accession>
<dbReference type="SUPFAM" id="SSF51126">
    <property type="entry name" value="Pectin lyase-like"/>
    <property type="match status" value="1"/>
</dbReference>
<dbReference type="Gene3D" id="2.60.40.2030">
    <property type="match status" value="1"/>
</dbReference>
<keyword evidence="1" id="KW-0732">Signal</keyword>
<sequence length="818" mass="82484">MVVMPVGLHQFEGDPWHTGAFGAIGVGLALAAVSAVPAQAAPPAALAQAPAALDCAVVPDPGGAVYEVTASGDAGAGTFADAVAQANASPGVDTIRFAPGVTIEATKTVELTESIVIDGAGSTLQWAPESDETESWLSGAEVATVAAYNLAITQTAPNWEPIIFIESSPADVDTVLCNVTATGSSEGLLQLEESFSDFIGQQVTVDGSSGEAELAAIWIGHAEGSVTLRDSTFKNLDMGGLTIEYAELSPDDAVTVASSEFRDINVEEAESAGLALSINSIESATGEARSAPAVSVVDTVLADIAGFADAAAYISDVDGDVSVERTHVSGVKNPDGYLHAAMTIDSVNGGVLVSDSSFSENEATGLVLGYIEPGADQQIRVERSLFERNAVLEGGVAGGLNLTVDAPGSRTTPLVEIVDSAFLDNTGNGYSGAAIDASLDGVYEDPVVRLTGNTFRIGQPDAEGNLGMPLFVEPIGNSLGEDLPQPVLALLNNTVDVGAAWPAGDPGIMIDSEGSTSVIEHLTMPGAPVLFQGEDVALTVNYSALGDATSGGVISENGETIEGVENTVPASGALAAAGADIVPLADWGLAPLADNGGPLVGMASQQLTMLPSAESPLVDAAATSNAAADQRGVTRPQGEARDRGAVEVEAIVELGEVAMGPDVSVKAGESAVLTVTRSAPTDEAATATVKLTDGTAIAGADYEAATYTVEWVAGDTTPKKVTVKTQQNKPGTRNLTATITEATGATIGARATATVTITQEDATVPPTKPAPPGDQHLSDTGGTGPGWGLGVGLAALLLGIAVAALALRGRGRGARESS</sequence>
<evidence type="ECO:0000256" key="1">
    <source>
        <dbReference type="ARBA" id="ARBA00022729"/>
    </source>
</evidence>
<keyword evidence="5" id="KW-1133">Transmembrane helix</keyword>
<keyword evidence="5" id="KW-0472">Membrane</keyword>
<evidence type="ECO:0000256" key="3">
    <source>
        <dbReference type="ARBA" id="ARBA00022837"/>
    </source>
</evidence>
<keyword evidence="2" id="KW-0677">Repeat</keyword>
<name>A0ABW3TR25_9MICO</name>
<dbReference type="Gene3D" id="2.160.20.10">
    <property type="entry name" value="Single-stranded right-handed beta-helix, Pectin lyase-like"/>
    <property type="match status" value="1"/>
</dbReference>
<dbReference type="InterPro" id="IPR038081">
    <property type="entry name" value="CalX-like_sf"/>
</dbReference>
<comment type="caution">
    <text evidence="7">The sequence shown here is derived from an EMBL/GenBank/DDBJ whole genome shotgun (WGS) entry which is preliminary data.</text>
</comment>
<evidence type="ECO:0000313" key="7">
    <source>
        <dbReference type="EMBL" id="MFD1202772.1"/>
    </source>
</evidence>
<dbReference type="NCBIfam" id="NF041518">
    <property type="entry name" value="choice_anch_Q"/>
    <property type="match status" value="1"/>
</dbReference>
<feature type="domain" description="Calx-beta" evidence="6">
    <location>
        <begin position="669"/>
        <end position="761"/>
    </location>
</feature>
<dbReference type="InterPro" id="IPR011050">
    <property type="entry name" value="Pectin_lyase_fold/virulence"/>
</dbReference>
<feature type="transmembrane region" description="Helical" evidence="5">
    <location>
        <begin position="787"/>
        <end position="807"/>
    </location>
</feature>
<organism evidence="7 8">
    <name type="scientific">Leucobacter albus</name>
    <dbReference type="NCBI Taxonomy" id="272210"/>
    <lineage>
        <taxon>Bacteria</taxon>
        <taxon>Bacillati</taxon>
        <taxon>Actinomycetota</taxon>
        <taxon>Actinomycetes</taxon>
        <taxon>Micrococcales</taxon>
        <taxon>Microbacteriaceae</taxon>
        <taxon>Leucobacter</taxon>
    </lineage>
</organism>
<protein>
    <submittedName>
        <fullName evidence="7">Choice-of-anchor Q domain-containing protein</fullName>
    </submittedName>
</protein>
<gene>
    <name evidence="7" type="ORF">ACFQ3U_12800</name>
</gene>